<organism evidence="1 2">
    <name type="scientific">Nephila pilipes</name>
    <name type="common">Giant wood spider</name>
    <name type="synonym">Nephila maculata</name>
    <dbReference type="NCBI Taxonomy" id="299642"/>
    <lineage>
        <taxon>Eukaryota</taxon>
        <taxon>Metazoa</taxon>
        <taxon>Ecdysozoa</taxon>
        <taxon>Arthropoda</taxon>
        <taxon>Chelicerata</taxon>
        <taxon>Arachnida</taxon>
        <taxon>Araneae</taxon>
        <taxon>Araneomorphae</taxon>
        <taxon>Entelegynae</taxon>
        <taxon>Araneoidea</taxon>
        <taxon>Nephilidae</taxon>
        <taxon>Nephila</taxon>
    </lineage>
</organism>
<dbReference type="AlphaFoldDB" id="A0A8X6QWJ7"/>
<dbReference type="EMBL" id="BMAW01132358">
    <property type="protein sequence ID" value="GFU43203.1"/>
    <property type="molecule type" value="Genomic_DNA"/>
</dbReference>
<sequence>MLSSFRKSKMLGKNKNTPEINKSFVYLKRVVGQRHTLMTIFCGVMDSSSLADENSYNNTVHAWQKYSKEVAAFDAVVVKTISSFASSNPQEDTPITLLDTPSGWRIQKNRGSCLQKLNQNNSKLSDKKSIGGRCRFTDKMIT</sequence>
<name>A0A8X6QWJ7_NEPPI</name>
<evidence type="ECO:0000313" key="1">
    <source>
        <dbReference type="EMBL" id="GFU43203.1"/>
    </source>
</evidence>
<comment type="caution">
    <text evidence="1">The sequence shown here is derived from an EMBL/GenBank/DDBJ whole genome shotgun (WGS) entry which is preliminary data.</text>
</comment>
<evidence type="ECO:0000313" key="2">
    <source>
        <dbReference type="Proteomes" id="UP000887013"/>
    </source>
</evidence>
<proteinExistence type="predicted"/>
<accession>A0A8X6QWJ7</accession>
<gene>
    <name evidence="1" type="ORF">NPIL_241121</name>
</gene>
<protein>
    <submittedName>
        <fullName evidence="1">Uncharacterized protein</fullName>
    </submittedName>
</protein>
<dbReference type="Proteomes" id="UP000887013">
    <property type="component" value="Unassembled WGS sequence"/>
</dbReference>
<keyword evidence="2" id="KW-1185">Reference proteome</keyword>
<reference evidence="1" key="1">
    <citation type="submission" date="2020-08" db="EMBL/GenBank/DDBJ databases">
        <title>Multicomponent nature underlies the extraordinary mechanical properties of spider dragline silk.</title>
        <authorList>
            <person name="Kono N."/>
            <person name="Nakamura H."/>
            <person name="Mori M."/>
            <person name="Yoshida Y."/>
            <person name="Ohtoshi R."/>
            <person name="Malay A.D."/>
            <person name="Moran D.A.P."/>
            <person name="Tomita M."/>
            <person name="Numata K."/>
            <person name="Arakawa K."/>
        </authorList>
    </citation>
    <scope>NUCLEOTIDE SEQUENCE</scope>
</reference>